<feature type="transmembrane region" description="Helical" evidence="1">
    <location>
        <begin position="57"/>
        <end position="77"/>
    </location>
</feature>
<name>A0A2S8FXE5_9BACT</name>
<protein>
    <submittedName>
        <fullName evidence="2">Uncharacterized protein</fullName>
    </submittedName>
</protein>
<organism evidence="2 3">
    <name type="scientific">Blastopirellula marina</name>
    <dbReference type="NCBI Taxonomy" id="124"/>
    <lineage>
        <taxon>Bacteria</taxon>
        <taxon>Pseudomonadati</taxon>
        <taxon>Planctomycetota</taxon>
        <taxon>Planctomycetia</taxon>
        <taxon>Pirellulales</taxon>
        <taxon>Pirellulaceae</taxon>
        <taxon>Blastopirellula</taxon>
    </lineage>
</organism>
<proteinExistence type="predicted"/>
<dbReference type="Proteomes" id="UP000240009">
    <property type="component" value="Unassembled WGS sequence"/>
</dbReference>
<evidence type="ECO:0000313" key="3">
    <source>
        <dbReference type="Proteomes" id="UP000240009"/>
    </source>
</evidence>
<gene>
    <name evidence="2" type="ORF">C5Y96_06645</name>
</gene>
<feature type="transmembrane region" description="Helical" evidence="1">
    <location>
        <begin position="241"/>
        <end position="264"/>
    </location>
</feature>
<feature type="transmembrane region" description="Helical" evidence="1">
    <location>
        <begin position="204"/>
        <end position="229"/>
    </location>
</feature>
<comment type="caution">
    <text evidence="2">The sequence shown here is derived from an EMBL/GenBank/DDBJ whole genome shotgun (WGS) entry which is preliminary data.</text>
</comment>
<evidence type="ECO:0000313" key="2">
    <source>
        <dbReference type="EMBL" id="PQO36839.1"/>
    </source>
</evidence>
<keyword evidence="1" id="KW-1133">Transmembrane helix</keyword>
<dbReference type="AlphaFoldDB" id="A0A2S8FXE5"/>
<keyword evidence="1" id="KW-0812">Transmembrane</keyword>
<feature type="transmembrane region" description="Helical" evidence="1">
    <location>
        <begin position="31"/>
        <end position="51"/>
    </location>
</feature>
<dbReference type="EMBL" id="PUIA01000017">
    <property type="protein sequence ID" value="PQO36839.1"/>
    <property type="molecule type" value="Genomic_DNA"/>
</dbReference>
<sequence>METESDIAIEEPNCPAADVASTRQSPSSKRLRTLGVISLVAWALAILYFLFGWRSRIIEITMFLSYSLTAFAGFYLACGNARWWVRWLLVSLAIQLITLANYNSSMLEGVTYFSVLAMISAGFTFAGRMVISAFRRESSPRQRFTIFGLMIVTAITAVCLVALNISLDSESGPSVLVIIAALIIIGFALTAQCASAWSHTKREGLVVGLTACLMGIPSSLSIHLLFHYIDRSPPEAGDVLIPVWTMVFFMWMLLYPLWFGFYALGWTLIDPGWKFGSGHATKPAAEVAEKEVDVLMED</sequence>
<dbReference type="OrthoDB" id="301305at2"/>
<keyword evidence="1" id="KW-0472">Membrane</keyword>
<dbReference type="RefSeq" id="WP_105351192.1">
    <property type="nucleotide sequence ID" value="NZ_PUIA01000017.1"/>
</dbReference>
<reference evidence="2 3" key="1">
    <citation type="submission" date="2018-02" db="EMBL/GenBank/DDBJ databases">
        <title>Comparative genomes isolates from brazilian mangrove.</title>
        <authorList>
            <person name="Araujo J.E."/>
            <person name="Taketani R.G."/>
            <person name="Silva M.C.P."/>
            <person name="Loureco M.V."/>
            <person name="Andreote F.D."/>
        </authorList>
    </citation>
    <scope>NUCLEOTIDE SEQUENCE [LARGE SCALE GENOMIC DNA]</scope>
    <source>
        <strain evidence="2 3">HEX-2 MGV</strain>
    </source>
</reference>
<feature type="transmembrane region" description="Helical" evidence="1">
    <location>
        <begin position="110"/>
        <end position="131"/>
    </location>
</feature>
<feature type="transmembrane region" description="Helical" evidence="1">
    <location>
        <begin position="175"/>
        <end position="197"/>
    </location>
</feature>
<accession>A0A2S8FXE5</accession>
<feature type="transmembrane region" description="Helical" evidence="1">
    <location>
        <begin position="143"/>
        <end position="163"/>
    </location>
</feature>
<feature type="transmembrane region" description="Helical" evidence="1">
    <location>
        <begin position="84"/>
        <end position="104"/>
    </location>
</feature>
<evidence type="ECO:0000256" key="1">
    <source>
        <dbReference type="SAM" id="Phobius"/>
    </source>
</evidence>